<dbReference type="Proteomes" id="UP000020773">
    <property type="component" value="Unassembled WGS sequence"/>
</dbReference>
<name>A0A015U516_BACFG</name>
<evidence type="ECO:0000313" key="2">
    <source>
        <dbReference type="EMBL" id="EXY87537.1"/>
    </source>
</evidence>
<dbReference type="Pfam" id="PF16242">
    <property type="entry name" value="Pyrid_ox_like"/>
    <property type="match status" value="1"/>
</dbReference>
<gene>
    <name evidence="3" type="ORF">M125_3406</name>
    <name evidence="2" type="ORF">M125_5847</name>
</gene>
<dbReference type="Gene3D" id="2.30.110.10">
    <property type="entry name" value="Electron Transport, Fmn-binding Protein, Chain A"/>
    <property type="match status" value="1"/>
</dbReference>
<accession>A0A015U516</accession>
<dbReference type="InterPro" id="IPR052917">
    <property type="entry name" value="Stress-Dev_Protein"/>
</dbReference>
<evidence type="ECO:0000259" key="1">
    <source>
        <dbReference type="Pfam" id="PF16242"/>
    </source>
</evidence>
<feature type="domain" description="General stress protein FMN-binding split barrel" evidence="1">
    <location>
        <begin position="8"/>
        <end position="126"/>
    </location>
</feature>
<evidence type="ECO:0000313" key="4">
    <source>
        <dbReference type="Proteomes" id="UP000020773"/>
    </source>
</evidence>
<comment type="caution">
    <text evidence="3">The sequence shown here is derived from an EMBL/GenBank/DDBJ whole genome shotgun (WGS) entry which is preliminary data.</text>
</comment>
<organism evidence="3 4">
    <name type="scientific">Bacteroides fragilis str. 3998T(B)3</name>
    <dbReference type="NCBI Taxonomy" id="1339316"/>
    <lineage>
        <taxon>Bacteria</taxon>
        <taxon>Pseudomonadati</taxon>
        <taxon>Bacteroidota</taxon>
        <taxon>Bacteroidia</taxon>
        <taxon>Bacteroidales</taxon>
        <taxon>Bacteroidaceae</taxon>
        <taxon>Bacteroides</taxon>
    </lineage>
</organism>
<dbReference type="InterPro" id="IPR038725">
    <property type="entry name" value="YdaG_split_barrel_FMN-bd"/>
</dbReference>
<reference evidence="3 4" key="1">
    <citation type="submission" date="2014-02" db="EMBL/GenBank/DDBJ databases">
        <authorList>
            <person name="Sears C."/>
            <person name="Carroll K."/>
            <person name="Sack B.R."/>
            <person name="Qadri F."/>
            <person name="Myers L.L."/>
            <person name="Chung G.-T."/>
            <person name="Escheverria P."/>
            <person name="Fraser C.M."/>
            <person name="Sadzewicz L."/>
            <person name="Shefchek K.A."/>
            <person name="Tallon L."/>
            <person name="Das S.P."/>
            <person name="Daugherty S."/>
            <person name="Mongodin E.F."/>
        </authorList>
    </citation>
    <scope>NUCLEOTIDE SEQUENCE [LARGE SCALE GENOMIC DNA]</scope>
    <source>
        <strain evidence="3">3998T</strain>
        <strain evidence="4">3998T(B)3</strain>
    </source>
</reference>
<sequence length="135" mass="15245">MKSLNERAADLLQGCETVILSSVNQEGYPRPVPLSKIASEGISEIWMATGEHSVKTKDFRSNPKAGLCFYEQGNSVALTGEIEVVTDAGLKQKYWQDWFIAHFPKGPTDPEYVLLKFRSEHATFWIDGQFVHRNI</sequence>
<dbReference type="EMBL" id="JGDB01000217">
    <property type="protein sequence ID" value="EXY89917.1"/>
    <property type="molecule type" value="Genomic_DNA"/>
</dbReference>
<dbReference type="PANTHER" id="PTHR34818">
    <property type="entry name" value="PROTEIN BLI-3"/>
    <property type="match status" value="1"/>
</dbReference>
<protein>
    <submittedName>
        <fullName evidence="3">Putative general stress protein</fullName>
    </submittedName>
</protein>
<dbReference type="EMBL" id="JGDB01000426">
    <property type="protein sequence ID" value="EXY87537.1"/>
    <property type="molecule type" value="Genomic_DNA"/>
</dbReference>
<dbReference type="InterPro" id="IPR012349">
    <property type="entry name" value="Split_barrel_FMN-bd"/>
</dbReference>
<proteinExistence type="predicted"/>
<dbReference type="PANTHER" id="PTHR34818:SF1">
    <property type="entry name" value="PROTEIN BLI-3"/>
    <property type="match status" value="1"/>
</dbReference>
<dbReference type="GeneID" id="60366384"/>
<dbReference type="SUPFAM" id="SSF50475">
    <property type="entry name" value="FMN-binding split barrel"/>
    <property type="match status" value="1"/>
</dbReference>
<dbReference type="RefSeq" id="WP_005788828.1">
    <property type="nucleotide sequence ID" value="NZ_JGDB01000217.1"/>
</dbReference>
<dbReference type="PATRIC" id="fig|1339316.3.peg.3226"/>
<dbReference type="AlphaFoldDB" id="A0A015U516"/>
<evidence type="ECO:0000313" key="3">
    <source>
        <dbReference type="EMBL" id="EXY89917.1"/>
    </source>
</evidence>